<feature type="domain" description="HIT" evidence="2">
    <location>
        <begin position="4"/>
        <end position="111"/>
    </location>
</feature>
<gene>
    <name evidence="3" type="ORF">EYB53_009720</name>
</gene>
<dbReference type="PROSITE" id="PS51084">
    <property type="entry name" value="HIT_2"/>
    <property type="match status" value="1"/>
</dbReference>
<dbReference type="Proteomes" id="UP001193081">
    <property type="component" value="Unassembled WGS sequence"/>
</dbReference>
<evidence type="ECO:0000313" key="3">
    <source>
        <dbReference type="EMBL" id="MBP1465980.1"/>
    </source>
</evidence>
<dbReference type="PRINTS" id="PR00332">
    <property type="entry name" value="HISTRIAD"/>
</dbReference>
<evidence type="ECO:0000259" key="2">
    <source>
        <dbReference type="PROSITE" id="PS51084"/>
    </source>
</evidence>
<organism evidence="3 4">
    <name type="scientific">Candidatus Chloroploca mongolica</name>
    <dbReference type="NCBI Taxonomy" id="2528176"/>
    <lineage>
        <taxon>Bacteria</taxon>
        <taxon>Bacillati</taxon>
        <taxon>Chloroflexota</taxon>
        <taxon>Chloroflexia</taxon>
        <taxon>Chloroflexales</taxon>
        <taxon>Chloroflexineae</taxon>
        <taxon>Oscillochloridaceae</taxon>
        <taxon>Candidatus Chloroploca</taxon>
    </lineage>
</organism>
<dbReference type="InterPro" id="IPR039384">
    <property type="entry name" value="HINT"/>
</dbReference>
<comment type="caution">
    <text evidence="3">The sequence shown here is derived from an EMBL/GenBank/DDBJ whole genome shotgun (WGS) entry which is preliminary data.</text>
</comment>
<dbReference type="SUPFAM" id="SSF54197">
    <property type="entry name" value="HIT-like"/>
    <property type="match status" value="1"/>
</dbReference>
<evidence type="ECO:0000256" key="1">
    <source>
        <dbReference type="PROSITE-ProRule" id="PRU00464"/>
    </source>
</evidence>
<protein>
    <submittedName>
        <fullName evidence="3">HIT family protein</fullName>
    </submittedName>
</protein>
<reference evidence="3 4" key="1">
    <citation type="submission" date="2021-03" db="EMBL/GenBank/DDBJ databases">
        <authorList>
            <person name="Grouzdev D.S."/>
        </authorList>
    </citation>
    <scope>NUCLEOTIDE SEQUENCE [LARGE SCALE GENOMIC DNA]</scope>
    <source>
        <strain evidence="3 4">M50-1</strain>
    </source>
</reference>
<feature type="short sequence motif" description="Histidine triad motif" evidence="1">
    <location>
        <begin position="96"/>
        <end position="100"/>
    </location>
</feature>
<name>A0ABS4D987_9CHLR</name>
<dbReference type="InterPro" id="IPR019808">
    <property type="entry name" value="Histidine_triad_CS"/>
</dbReference>
<dbReference type="RefSeq" id="WP_135477999.1">
    <property type="nucleotide sequence ID" value="NZ_SIJK02000014.1"/>
</dbReference>
<accession>A0ABS4D987</accession>
<sequence>MTSIFTKIVNGEIPSAKVYEDDLTLAFLDINPASLGHTLVICKPELPSLLDLSPDLLLATTRTTQLVARALMAALEPDGFNILQNNGSAAGQVVFHYHVHIIPRWNSDRVLTPWHPGSASPSDLRDTAALIAAQVSKE</sequence>
<dbReference type="Pfam" id="PF01230">
    <property type="entry name" value="HIT"/>
    <property type="match status" value="1"/>
</dbReference>
<dbReference type="InterPro" id="IPR036265">
    <property type="entry name" value="HIT-like_sf"/>
</dbReference>
<keyword evidence="4" id="KW-1185">Reference proteome</keyword>
<dbReference type="PROSITE" id="PS00892">
    <property type="entry name" value="HIT_1"/>
    <property type="match status" value="1"/>
</dbReference>
<dbReference type="EMBL" id="SIJK02000014">
    <property type="protein sequence ID" value="MBP1465980.1"/>
    <property type="molecule type" value="Genomic_DNA"/>
</dbReference>
<dbReference type="InterPro" id="IPR011146">
    <property type="entry name" value="HIT-like"/>
</dbReference>
<dbReference type="CDD" id="cd01277">
    <property type="entry name" value="HINT_subgroup"/>
    <property type="match status" value="1"/>
</dbReference>
<dbReference type="PANTHER" id="PTHR47670:SF1">
    <property type="entry name" value="ADENYLYLSULFATASE HINT3"/>
    <property type="match status" value="1"/>
</dbReference>
<proteinExistence type="predicted"/>
<evidence type="ECO:0000313" key="4">
    <source>
        <dbReference type="Proteomes" id="UP001193081"/>
    </source>
</evidence>
<dbReference type="PANTHER" id="PTHR47670">
    <property type="entry name" value="ADENYLYLSULFATASE HINT3"/>
    <property type="match status" value="1"/>
</dbReference>
<dbReference type="InterPro" id="IPR001310">
    <property type="entry name" value="Histidine_triad_HIT"/>
</dbReference>
<dbReference type="Gene3D" id="3.30.428.10">
    <property type="entry name" value="HIT-like"/>
    <property type="match status" value="1"/>
</dbReference>